<evidence type="ECO:0000256" key="5">
    <source>
        <dbReference type="ARBA" id="ARBA00023136"/>
    </source>
</evidence>
<keyword evidence="2" id="KW-0813">Transport</keyword>
<dbReference type="SUPFAM" id="SSF161111">
    <property type="entry name" value="Cation efflux protein transmembrane domain-like"/>
    <property type="match status" value="1"/>
</dbReference>
<dbReference type="NCBIfam" id="TIGR01297">
    <property type="entry name" value="CDF"/>
    <property type="match status" value="1"/>
</dbReference>
<keyword evidence="4" id="KW-1133">Transmembrane helix</keyword>
<organism evidence="7 8">
    <name type="scientific">Rhodoblastus sphagnicola</name>
    <dbReference type="NCBI Taxonomy" id="333368"/>
    <lineage>
        <taxon>Bacteria</taxon>
        <taxon>Pseudomonadati</taxon>
        <taxon>Pseudomonadota</taxon>
        <taxon>Alphaproteobacteria</taxon>
        <taxon>Hyphomicrobiales</taxon>
        <taxon>Rhodoblastaceae</taxon>
        <taxon>Rhodoblastus</taxon>
    </lineage>
</organism>
<comment type="caution">
    <text evidence="7">The sequence shown here is derived from an EMBL/GenBank/DDBJ whole genome shotgun (WGS) entry which is preliminary data.</text>
</comment>
<dbReference type="GO" id="GO:0008324">
    <property type="term" value="F:monoatomic cation transmembrane transporter activity"/>
    <property type="evidence" value="ECO:0007669"/>
    <property type="project" value="InterPro"/>
</dbReference>
<keyword evidence="8" id="KW-1185">Reference proteome</keyword>
<name>A0A2S6N1V4_9HYPH</name>
<dbReference type="Pfam" id="PF01545">
    <property type="entry name" value="Cation_efflux"/>
    <property type="match status" value="1"/>
</dbReference>
<evidence type="ECO:0000313" key="7">
    <source>
        <dbReference type="EMBL" id="PPQ28605.1"/>
    </source>
</evidence>
<evidence type="ECO:0000259" key="6">
    <source>
        <dbReference type="Pfam" id="PF01545"/>
    </source>
</evidence>
<protein>
    <submittedName>
        <fullName evidence="7">Cation transporter</fullName>
    </submittedName>
</protein>
<gene>
    <name evidence="7" type="ORF">CCR94_17330</name>
</gene>
<dbReference type="GO" id="GO:0016020">
    <property type="term" value="C:membrane"/>
    <property type="evidence" value="ECO:0007669"/>
    <property type="project" value="UniProtKB-SubCell"/>
</dbReference>
<sequence>MAPRSAVLLATRNVLYVSIAGDLIVAAIKVGAAAYTGGSAMWSEAVHSLVDSSNSILLLYGVHRAKRTPDQEHPFGYGREIYFWSFVVAVQVFALGAGVALVEGVTHVLHPTPIAFAEVNYIVLGLSALFDGATWLIALRGFRRGAGDSDLFQAMRASKDPPSFMVVFEDSAALIGLVIALVGSYLSIRLDLPILDGVASILISLVLALTAVFLARETKGLLIGESADPAIVMSLLRIAREMEGVAHANGILTVHLAPRQIAVALSLEFSDELQTPALEIKVSELEQRLRALHPEVIAVFVKPQTALGYAEAVERRRGKTRQIVFHTPSPPGPA</sequence>
<evidence type="ECO:0000313" key="8">
    <source>
        <dbReference type="Proteomes" id="UP000239089"/>
    </source>
</evidence>
<keyword evidence="5" id="KW-0472">Membrane</keyword>
<evidence type="ECO:0000256" key="1">
    <source>
        <dbReference type="ARBA" id="ARBA00004141"/>
    </source>
</evidence>
<dbReference type="InterPro" id="IPR040177">
    <property type="entry name" value="SLC30A9"/>
</dbReference>
<dbReference type="OrthoDB" id="9806522at2"/>
<dbReference type="InterPro" id="IPR027469">
    <property type="entry name" value="Cation_efflux_TMD_sf"/>
</dbReference>
<evidence type="ECO:0000256" key="2">
    <source>
        <dbReference type="ARBA" id="ARBA00022448"/>
    </source>
</evidence>
<dbReference type="PANTHER" id="PTHR13414:SF9">
    <property type="entry name" value="PROTON-COUPLED ZINC ANTIPORTER SLC30A9, MITOCHONDRIAL"/>
    <property type="match status" value="1"/>
</dbReference>
<dbReference type="PANTHER" id="PTHR13414">
    <property type="entry name" value="HUEL-CATION TRANSPORTER"/>
    <property type="match status" value="1"/>
</dbReference>
<dbReference type="RefSeq" id="WP_104509104.1">
    <property type="nucleotide sequence ID" value="NZ_JACIGC010000006.1"/>
</dbReference>
<dbReference type="AlphaFoldDB" id="A0A2S6N1V4"/>
<dbReference type="Proteomes" id="UP000239089">
    <property type="component" value="Unassembled WGS sequence"/>
</dbReference>
<dbReference type="InterPro" id="IPR058533">
    <property type="entry name" value="Cation_efflux_TM"/>
</dbReference>
<dbReference type="InterPro" id="IPR002524">
    <property type="entry name" value="Cation_efflux"/>
</dbReference>
<dbReference type="GO" id="GO:0006829">
    <property type="term" value="P:zinc ion transport"/>
    <property type="evidence" value="ECO:0007669"/>
    <property type="project" value="InterPro"/>
</dbReference>
<reference evidence="7 8" key="1">
    <citation type="journal article" date="2018" name="Arch. Microbiol.">
        <title>New insights into the metabolic potential of the phototrophic purple bacterium Rhodopila globiformis DSM 161(T) from its draft genome sequence and evidence for a vanadium-dependent nitrogenase.</title>
        <authorList>
            <person name="Imhoff J.F."/>
            <person name="Rahn T."/>
            <person name="Kunzel S."/>
            <person name="Neulinger S.C."/>
        </authorList>
    </citation>
    <scope>NUCLEOTIDE SEQUENCE [LARGE SCALE GENOMIC DNA]</scope>
    <source>
        <strain evidence="7 8">DSM 16996</strain>
    </source>
</reference>
<evidence type="ECO:0000256" key="3">
    <source>
        <dbReference type="ARBA" id="ARBA00022692"/>
    </source>
</evidence>
<keyword evidence="3" id="KW-0812">Transmembrane</keyword>
<comment type="subcellular location">
    <subcellularLocation>
        <location evidence="1">Membrane</location>
        <topology evidence="1">Multi-pass membrane protein</topology>
    </subcellularLocation>
</comment>
<dbReference type="EMBL" id="NHSJ01000106">
    <property type="protein sequence ID" value="PPQ28605.1"/>
    <property type="molecule type" value="Genomic_DNA"/>
</dbReference>
<proteinExistence type="predicted"/>
<evidence type="ECO:0000256" key="4">
    <source>
        <dbReference type="ARBA" id="ARBA00022989"/>
    </source>
</evidence>
<feature type="domain" description="Cation efflux protein transmembrane" evidence="6">
    <location>
        <begin position="15"/>
        <end position="222"/>
    </location>
</feature>
<accession>A0A2S6N1V4</accession>
<dbReference type="Gene3D" id="1.20.1510.10">
    <property type="entry name" value="Cation efflux protein transmembrane domain"/>
    <property type="match status" value="1"/>
</dbReference>